<feature type="region of interest" description="Disordered" evidence="1">
    <location>
        <begin position="1"/>
        <end position="67"/>
    </location>
</feature>
<evidence type="ECO:0000313" key="2">
    <source>
        <dbReference type="EMBL" id="CAD1478584.1"/>
    </source>
</evidence>
<evidence type="ECO:0000256" key="1">
    <source>
        <dbReference type="SAM" id="MobiDB-lite"/>
    </source>
</evidence>
<keyword evidence="3" id="KW-1185">Reference proteome</keyword>
<dbReference type="AlphaFoldDB" id="A0A6V7HGD8"/>
<comment type="caution">
    <text evidence="2">The sequence shown here is derived from an EMBL/GenBank/DDBJ whole genome shotgun (WGS) entry which is preliminary data.</text>
</comment>
<accession>A0A6V7HGD8</accession>
<evidence type="ECO:0000313" key="3">
    <source>
        <dbReference type="Proteomes" id="UP000752696"/>
    </source>
</evidence>
<reference evidence="2" key="1">
    <citation type="submission" date="2020-07" db="EMBL/GenBank/DDBJ databases">
        <authorList>
            <person name="Nazaruddin N."/>
        </authorList>
    </citation>
    <scope>NUCLEOTIDE SEQUENCE</scope>
</reference>
<name>A0A6V7HGD8_9HYME</name>
<feature type="compositionally biased region" description="Polar residues" evidence="1">
    <location>
        <begin position="53"/>
        <end position="67"/>
    </location>
</feature>
<protein>
    <submittedName>
        <fullName evidence="2">Uncharacterized protein</fullName>
    </submittedName>
</protein>
<feature type="compositionally biased region" description="Polar residues" evidence="1">
    <location>
        <begin position="22"/>
        <end position="38"/>
    </location>
</feature>
<organism evidence="2 3">
    <name type="scientific">Heterotrigona itama</name>
    <dbReference type="NCBI Taxonomy" id="395501"/>
    <lineage>
        <taxon>Eukaryota</taxon>
        <taxon>Metazoa</taxon>
        <taxon>Ecdysozoa</taxon>
        <taxon>Arthropoda</taxon>
        <taxon>Hexapoda</taxon>
        <taxon>Insecta</taxon>
        <taxon>Pterygota</taxon>
        <taxon>Neoptera</taxon>
        <taxon>Endopterygota</taxon>
        <taxon>Hymenoptera</taxon>
        <taxon>Apocrita</taxon>
        <taxon>Aculeata</taxon>
        <taxon>Apoidea</taxon>
        <taxon>Anthophila</taxon>
        <taxon>Apidae</taxon>
        <taxon>Heterotrigona</taxon>
    </lineage>
</organism>
<dbReference type="OrthoDB" id="10506138at2759"/>
<dbReference type="EMBL" id="CAJDYZ010010861">
    <property type="protein sequence ID" value="CAD1478584.1"/>
    <property type="molecule type" value="Genomic_DNA"/>
</dbReference>
<gene>
    <name evidence="2" type="ORF">MHI_LOCUS804321</name>
</gene>
<feature type="non-terminal residue" evidence="2">
    <location>
        <position position="131"/>
    </location>
</feature>
<dbReference type="Proteomes" id="UP000752696">
    <property type="component" value="Unassembled WGS sequence"/>
</dbReference>
<proteinExistence type="predicted"/>
<sequence length="131" mass="14724">QPPSSDECIDGFGHAHPASFHRTPTNGDPCQPIRQNSTNEKKEKRKRRKEQNSIENLQPGQTKQASLNLSPALEEWTARKRDGCTGVSAVSQASAISSTFRCLNATKNDEYDEEEDGFWWVIARPKLPRSQ</sequence>